<dbReference type="GO" id="GO:0005524">
    <property type="term" value="F:ATP binding"/>
    <property type="evidence" value="ECO:0007669"/>
    <property type="project" value="UniProtKB-KW"/>
</dbReference>
<keyword evidence="6 7" id="KW-0472">Membrane</keyword>
<accession>A0ABU8DU82</accession>
<dbReference type="InterPro" id="IPR003439">
    <property type="entry name" value="ABC_transporter-like_ATP-bd"/>
</dbReference>
<dbReference type="Gene3D" id="1.20.1560.10">
    <property type="entry name" value="ABC transporter type 1, transmembrane domain"/>
    <property type="match status" value="1"/>
</dbReference>
<dbReference type="SMART" id="SM00382">
    <property type="entry name" value="AAA"/>
    <property type="match status" value="1"/>
</dbReference>
<dbReference type="PROSITE" id="PS50929">
    <property type="entry name" value="ABC_TM1F"/>
    <property type="match status" value="1"/>
</dbReference>
<dbReference type="InterPro" id="IPR017871">
    <property type="entry name" value="ABC_transporter-like_CS"/>
</dbReference>
<keyword evidence="11" id="KW-1185">Reference proteome</keyword>
<evidence type="ECO:0000259" key="8">
    <source>
        <dbReference type="PROSITE" id="PS50893"/>
    </source>
</evidence>
<feature type="transmembrane region" description="Helical" evidence="7">
    <location>
        <begin position="258"/>
        <end position="279"/>
    </location>
</feature>
<dbReference type="PROSITE" id="PS00211">
    <property type="entry name" value="ABC_TRANSPORTER_1"/>
    <property type="match status" value="1"/>
</dbReference>
<proteinExistence type="predicted"/>
<dbReference type="InterPro" id="IPR039421">
    <property type="entry name" value="Type_1_exporter"/>
</dbReference>
<feature type="transmembrane region" description="Helical" evidence="7">
    <location>
        <begin position="285"/>
        <end position="307"/>
    </location>
</feature>
<reference evidence="10 11" key="1">
    <citation type="submission" date="2024-03" db="EMBL/GenBank/DDBJ databases">
        <title>Draft genome sequence of Klenkia sp. LSe6-5.</title>
        <authorList>
            <person name="Duangmal K."/>
            <person name="Chantavorakit T."/>
        </authorList>
    </citation>
    <scope>NUCLEOTIDE SEQUENCE [LARGE SCALE GENOMIC DNA]</scope>
    <source>
        <strain evidence="10 11">LSe6-5</strain>
    </source>
</reference>
<protein>
    <submittedName>
        <fullName evidence="10">ABC transporter ATP-binding protein</fullName>
    </submittedName>
</protein>
<sequence length="623" mass="66328">MAAMRSFRRDVRPAREIPKGTVRRILGVAGPYRRELTFFLALVVVSAVIGVATPLLAGDIVNRIAGLQGTAADIVRIALLIAGLALLDAGSSLAQRWYSARIGEGVIYDLRARVFEHVQRMPVAFFTRTQTGALVSRLNNDVIGAQQAFTSTLSGVVSNAIGLVLTAGVMLTLSWQITLLSVVLVPLFVLPAKRIGARLQEITRESYGLNASMNATMTERFNVAGALLVKLFGRPEVEAESFRGRAARVRDIGVLSAMYGRTFFTALTLVAALATALVYGLGGSLAFAGSLTPGAVVALALLLSRLYGPLTALSNVRVDVMSAMVSFDRVFEVLDLQPMIAESATARPVPADDRSVEFDRVGFRYPSAAEVSLASLEELSLPEQGDSGPVLHDVSFRAEPGQLVALVGHSGAGKSTIANLVPRLYDVTSGAVRVGGVDVREATADSLRAAIGVVSQDAHLFHDTIRANLRYARPEATDDELWAAMTGARIAALVASLPDGLDTVVGDRGYRMSGGEKQRLAIARVLLKAPGIVILDEATAHLDSESEAAVQKALDTALAGRTSLVIAHRLSTIRAADQILVVDEGRIVEQGTHEELLELGHRYADLYRTQFAPAPVSPTPVQA</sequence>
<dbReference type="SUPFAM" id="SSF52540">
    <property type="entry name" value="P-loop containing nucleoside triphosphate hydrolases"/>
    <property type="match status" value="1"/>
</dbReference>
<comment type="caution">
    <text evidence="10">The sequence shown here is derived from an EMBL/GenBank/DDBJ whole genome shotgun (WGS) entry which is preliminary data.</text>
</comment>
<evidence type="ECO:0000256" key="4">
    <source>
        <dbReference type="ARBA" id="ARBA00022840"/>
    </source>
</evidence>
<dbReference type="Pfam" id="PF00005">
    <property type="entry name" value="ABC_tran"/>
    <property type="match status" value="1"/>
</dbReference>
<dbReference type="InterPro" id="IPR036640">
    <property type="entry name" value="ABC1_TM_sf"/>
</dbReference>
<feature type="domain" description="ABC transporter" evidence="8">
    <location>
        <begin position="376"/>
        <end position="609"/>
    </location>
</feature>
<dbReference type="SUPFAM" id="SSF90123">
    <property type="entry name" value="ABC transporter transmembrane region"/>
    <property type="match status" value="1"/>
</dbReference>
<keyword evidence="5 7" id="KW-1133">Transmembrane helix</keyword>
<evidence type="ECO:0000256" key="1">
    <source>
        <dbReference type="ARBA" id="ARBA00004651"/>
    </source>
</evidence>
<dbReference type="CDD" id="cd18550">
    <property type="entry name" value="ABC_6TM_exporter_like"/>
    <property type="match status" value="1"/>
</dbReference>
<dbReference type="Pfam" id="PF00664">
    <property type="entry name" value="ABC_membrane"/>
    <property type="match status" value="1"/>
</dbReference>
<evidence type="ECO:0000256" key="5">
    <source>
        <dbReference type="ARBA" id="ARBA00022989"/>
    </source>
</evidence>
<evidence type="ECO:0000256" key="2">
    <source>
        <dbReference type="ARBA" id="ARBA00022692"/>
    </source>
</evidence>
<dbReference type="InterPro" id="IPR027417">
    <property type="entry name" value="P-loop_NTPase"/>
</dbReference>
<dbReference type="PROSITE" id="PS50893">
    <property type="entry name" value="ABC_TRANSPORTER_2"/>
    <property type="match status" value="1"/>
</dbReference>
<organism evidence="10 11">
    <name type="scientific">Klenkia sesuvii</name>
    <dbReference type="NCBI Taxonomy" id="3103137"/>
    <lineage>
        <taxon>Bacteria</taxon>
        <taxon>Bacillati</taxon>
        <taxon>Actinomycetota</taxon>
        <taxon>Actinomycetes</taxon>
        <taxon>Geodermatophilales</taxon>
        <taxon>Geodermatophilaceae</taxon>
        <taxon>Klenkia</taxon>
    </lineage>
</organism>
<dbReference type="EMBL" id="JBAPLU010000005">
    <property type="protein sequence ID" value="MEI4271383.1"/>
    <property type="molecule type" value="Genomic_DNA"/>
</dbReference>
<gene>
    <name evidence="10" type="ORF">TEK04_06585</name>
</gene>
<evidence type="ECO:0000313" key="10">
    <source>
        <dbReference type="EMBL" id="MEI4271383.1"/>
    </source>
</evidence>
<dbReference type="PANTHER" id="PTHR43394:SF1">
    <property type="entry name" value="ATP-BINDING CASSETTE SUB-FAMILY B MEMBER 10, MITOCHONDRIAL"/>
    <property type="match status" value="1"/>
</dbReference>
<feature type="domain" description="ABC transmembrane type-1" evidence="9">
    <location>
        <begin position="40"/>
        <end position="322"/>
    </location>
</feature>
<keyword evidence="2 7" id="KW-0812">Transmembrane</keyword>
<keyword evidence="4 10" id="KW-0067">ATP-binding</keyword>
<evidence type="ECO:0000259" key="9">
    <source>
        <dbReference type="PROSITE" id="PS50929"/>
    </source>
</evidence>
<feature type="transmembrane region" description="Helical" evidence="7">
    <location>
        <begin position="36"/>
        <end position="57"/>
    </location>
</feature>
<name>A0ABU8DU82_9ACTN</name>
<feature type="transmembrane region" description="Helical" evidence="7">
    <location>
        <begin position="160"/>
        <end position="190"/>
    </location>
</feature>
<evidence type="ECO:0000256" key="3">
    <source>
        <dbReference type="ARBA" id="ARBA00022741"/>
    </source>
</evidence>
<dbReference type="Gene3D" id="3.40.50.300">
    <property type="entry name" value="P-loop containing nucleotide triphosphate hydrolases"/>
    <property type="match status" value="1"/>
</dbReference>
<dbReference type="InterPro" id="IPR003593">
    <property type="entry name" value="AAA+_ATPase"/>
</dbReference>
<evidence type="ECO:0000256" key="6">
    <source>
        <dbReference type="ARBA" id="ARBA00023136"/>
    </source>
</evidence>
<comment type="subcellular location">
    <subcellularLocation>
        <location evidence="1">Cell membrane</location>
        <topology evidence="1">Multi-pass membrane protein</topology>
    </subcellularLocation>
</comment>
<evidence type="ECO:0000313" key="11">
    <source>
        <dbReference type="Proteomes" id="UP001361570"/>
    </source>
</evidence>
<dbReference type="RefSeq" id="WP_336403525.1">
    <property type="nucleotide sequence ID" value="NZ_JBAPLU010000005.1"/>
</dbReference>
<dbReference type="InterPro" id="IPR011527">
    <property type="entry name" value="ABC1_TM_dom"/>
</dbReference>
<evidence type="ECO:0000256" key="7">
    <source>
        <dbReference type="SAM" id="Phobius"/>
    </source>
</evidence>
<dbReference type="PANTHER" id="PTHR43394">
    <property type="entry name" value="ATP-DEPENDENT PERMEASE MDL1, MITOCHONDRIAL"/>
    <property type="match status" value="1"/>
</dbReference>
<keyword evidence="3" id="KW-0547">Nucleotide-binding</keyword>
<feature type="transmembrane region" description="Helical" evidence="7">
    <location>
        <begin position="64"/>
        <end position="87"/>
    </location>
</feature>
<dbReference type="Proteomes" id="UP001361570">
    <property type="component" value="Unassembled WGS sequence"/>
</dbReference>